<feature type="compositionally biased region" description="Basic and acidic residues" evidence="1">
    <location>
        <begin position="1377"/>
        <end position="1393"/>
    </location>
</feature>
<dbReference type="Pfam" id="PF12449">
    <property type="entry name" value="DUF3684"/>
    <property type="match status" value="1"/>
</dbReference>
<dbReference type="PANTHER" id="PTHR47839">
    <property type="entry name" value="DOMAIN PROTEIN, PUTATIVE (AFU_ORTHOLOGUE AFUA_6G04830)-RELATED"/>
    <property type="match status" value="1"/>
</dbReference>
<organism evidence="2 3">
    <name type="scientific">Trichosporon asahii var. asahii (strain ATCC 90039 / CBS 2479 / JCM 2466 / KCTC 7840 / NBRC 103889/ NCYC 2677 / UAMH 7654)</name>
    <name type="common">Yeast</name>
    <dbReference type="NCBI Taxonomy" id="1186058"/>
    <lineage>
        <taxon>Eukaryota</taxon>
        <taxon>Fungi</taxon>
        <taxon>Dikarya</taxon>
        <taxon>Basidiomycota</taxon>
        <taxon>Agaricomycotina</taxon>
        <taxon>Tremellomycetes</taxon>
        <taxon>Trichosporonales</taxon>
        <taxon>Trichosporonaceae</taxon>
        <taxon>Trichosporon</taxon>
    </lineage>
</organism>
<feature type="compositionally biased region" description="Polar residues" evidence="1">
    <location>
        <begin position="1495"/>
        <end position="1505"/>
    </location>
</feature>
<dbReference type="PANTHER" id="PTHR47839:SF1">
    <property type="entry name" value="DOMAIN PROTEIN, PUTATIVE (AFU_ORTHOLOGUE AFUA_6G04830)-RELATED"/>
    <property type="match status" value="1"/>
</dbReference>
<accession>J6ER41</accession>
<evidence type="ECO:0000313" key="3">
    <source>
        <dbReference type="Proteomes" id="UP000002748"/>
    </source>
</evidence>
<comment type="caution">
    <text evidence="2">The sequence shown here is derived from an EMBL/GenBank/DDBJ whole genome shotgun (WGS) entry which is preliminary data.</text>
</comment>
<dbReference type="HOGENOM" id="CLU_001744_1_0_1"/>
<dbReference type="InterPro" id="IPR036890">
    <property type="entry name" value="HATPase_C_sf"/>
</dbReference>
<reference evidence="2 3" key="1">
    <citation type="journal article" date="2012" name="Eukaryot. Cell">
        <title>Draft genome sequence of CBS 2479, the standard type strain of Trichosporon asahii.</title>
        <authorList>
            <person name="Yang R.Y."/>
            <person name="Li H.T."/>
            <person name="Zhu H."/>
            <person name="Zhou G.P."/>
            <person name="Wang M."/>
            <person name="Wang L."/>
        </authorList>
    </citation>
    <scope>NUCLEOTIDE SEQUENCE [LARGE SCALE GENOMIC DNA]</scope>
    <source>
        <strain evidence="3">ATCC 90039 / CBS 2479 / JCM 2466 / KCTC 7840 / NCYC 2677 / UAMH 7654</strain>
    </source>
</reference>
<dbReference type="RefSeq" id="XP_014177078.1">
    <property type="nucleotide sequence ID" value="XM_014321603.1"/>
</dbReference>
<protein>
    <submittedName>
        <fullName evidence="2">Uncharacterized protein</fullName>
    </submittedName>
</protein>
<feature type="region of interest" description="Disordered" evidence="1">
    <location>
        <begin position="1423"/>
        <end position="1509"/>
    </location>
</feature>
<feature type="compositionally biased region" description="Gly residues" evidence="1">
    <location>
        <begin position="1454"/>
        <end position="1467"/>
    </location>
</feature>
<feature type="compositionally biased region" description="Gly residues" evidence="1">
    <location>
        <begin position="1430"/>
        <end position="1447"/>
    </location>
</feature>
<feature type="region of interest" description="Disordered" evidence="1">
    <location>
        <begin position="1346"/>
        <end position="1366"/>
    </location>
</feature>
<evidence type="ECO:0000313" key="2">
    <source>
        <dbReference type="EMBL" id="EJT45172.1"/>
    </source>
</evidence>
<dbReference type="EMBL" id="ALBS01000333">
    <property type="protein sequence ID" value="EJT45172.1"/>
    <property type="molecule type" value="Genomic_DNA"/>
</dbReference>
<dbReference type="InterPro" id="IPR022155">
    <property type="entry name" value="DUF3684"/>
</dbReference>
<dbReference type="KEGG" id="tasa:A1Q1_06489"/>
<dbReference type="OrthoDB" id="10031156at2759"/>
<sequence>MSNRDALWSSGKDETVEVNQRALIDMSTPRTPVPRSITNPPVFRELLQNADDAGAQHVLVKFYTQPGIEAHERGEQTPLPDAKRDNIVRYVVCNDGIPFRPEDWHRLKKIAEGNPDEEKIGAKWMGFYWKDGKDQLLARSGDLPPASSGATVEPSLTGHPWTTFSMELRDPAPLEGPLDFARFLVTSLTFMRTITKIDMLVDDTKVLEVRKDVTGQHKVSRTGLNTTSQMGMMRVQETGVTPPPLPPAIARPVKAAGGFLASFFGRAKEPSPTPTPEPVATPPVQDLTEVDVMSRQINTFHADVKVSVTSNYAKELERATKKAAPSRMPASLVFSRADESENILDSKSSHSKAATTVFSGLCPPLDGEKSARVFIGQPTGQTTGIGGHLAARFIPTVERESIDLVDRHVSQWNRELLWVGGYLARLIYELELIECMQAWVKTTPTETAARTAILARGLYALRFFSFRATTPSAAVGQEMERAFFSCSRSNKTMPLVSTAGILAVDKIRMPNDQLLEFAPDLPVVTPATLTDAPKAVARLRERGLLHDITFEDIVKQLGERPLTEKEMIACLKWWQQIAATDGYEVQARNHLLDAAVLITDSSKVVPLSAVKTYVNPQASSIPTDMPLPPDTLPYSVTKDLKGQHITRIFGWQELTLAHYVHFLVNPPMSGRSGSDPETDVRLSAAFAERVLTMLGRAWQSISATQHQAIVAELKSIPLIPTKAGFKVPGEAYFEKNLLFDDLPTIALPKTTAIRGGLEKMLLAIGVRRTVDLQLVFTRLIGGGEWTCHDLMKYLVSVKDNLTTEEINKLRHTAAFPLEQPAKTGAEKPATVRKMPSDLYEPLDSMRELGLPLLDWGDVKWRSSSDEARMLFDLGLRRFPQAEALLRIAAGPAPYNERALRYLLDNIGTHYAGFSPAKFASIPFLPAIANNGAQIMARPGEVFTNKDCTILGFSVARPPISNPDVAAKLGIDSDPSMGMLVSAFLKEPVYDYLGTRVGSASVGALAPLARKAFIPVKDGEKTRLARLDEVYLASKAEVGSLYANAFTFVDFGPRANLFLTQCGVRSEPSHKGRLTRELRLLAANLPTFDSQLLTEMKSKAFVLGSQLVPKKSKITGKTVEGEFDREWVLCQAKDVVLIDNAQYYQFFGDQVYAAPEEHLLESFYRSLGAQPLSTRVQLEYVTAGQRPPSVPAATLRQHVLERLTIFLGHTGRKDALFKADYLAKGDHFQVVEARDIKARYTLRSPTGVRQHVETLYAQATRSRSGIVLTVSVTAPEDTYDIAAALCQVLFKSHRAEDALVLDSILATSLLSLKKRGYNVDRILNAQKEERLRLQAEEAKEREAAAAAAAAAAKDSHPANAGSSAAGAAGGAMVPAAARDVKAQHQQPEEPKMPAEATERLQAIAQGGRGGGFFDTLRKIGRDSGLVRRTSGSGGPSMPGAFGGMGGGMPSPVGASGSGSGGPGRVGGEGSEKHTARPTDVSAIRNVVQSAVAASRPESSGTVQSSKRSVRDVAESQQAYCDSGAEANIKLLREGADGVKLWLPTDEHSLSPHELDVSQRFTDHVLKPLARVYGVENSVFNVFWDRSGPLIAFNRGGAVFCNARFYDAWHDAAVTGGRVQDAAISWFFSLAHELAHNLESAHNATHEFYFSSIAEEFLPKFVLAFCNTPAGEGEVFRAIQQSGVVDIK</sequence>
<evidence type="ECO:0000256" key="1">
    <source>
        <dbReference type="SAM" id="MobiDB-lite"/>
    </source>
</evidence>
<proteinExistence type="predicted"/>
<dbReference type="Proteomes" id="UP000002748">
    <property type="component" value="Unassembled WGS sequence"/>
</dbReference>
<gene>
    <name evidence="2" type="ORF">A1Q1_06489</name>
</gene>
<name>J6ER41_TRIAS</name>
<dbReference type="SUPFAM" id="SSF55874">
    <property type="entry name" value="ATPase domain of HSP90 chaperone/DNA topoisomerase II/histidine kinase"/>
    <property type="match status" value="1"/>
</dbReference>
<dbReference type="GeneID" id="25990001"/>
<dbReference type="VEuPathDB" id="FungiDB:A1Q1_06489"/>
<feature type="region of interest" description="Disordered" evidence="1">
    <location>
        <begin position="1374"/>
        <end position="1393"/>
    </location>
</feature>